<evidence type="ECO:0000313" key="3">
    <source>
        <dbReference type="Proteomes" id="UP000299102"/>
    </source>
</evidence>
<accession>A0A4C1YSW5</accession>
<feature type="region of interest" description="Disordered" evidence="1">
    <location>
        <begin position="234"/>
        <end position="276"/>
    </location>
</feature>
<feature type="region of interest" description="Disordered" evidence="1">
    <location>
        <begin position="512"/>
        <end position="539"/>
    </location>
</feature>
<dbReference type="Proteomes" id="UP000299102">
    <property type="component" value="Unassembled WGS sequence"/>
</dbReference>
<proteinExistence type="predicted"/>
<feature type="compositionally biased region" description="Basic residues" evidence="1">
    <location>
        <begin position="1"/>
        <end position="11"/>
    </location>
</feature>
<protein>
    <submittedName>
        <fullName evidence="2">Uncharacterized protein</fullName>
    </submittedName>
</protein>
<feature type="compositionally biased region" description="Basic residues" evidence="1">
    <location>
        <begin position="22"/>
        <end position="32"/>
    </location>
</feature>
<evidence type="ECO:0000256" key="1">
    <source>
        <dbReference type="SAM" id="MobiDB-lite"/>
    </source>
</evidence>
<feature type="region of interest" description="Disordered" evidence="1">
    <location>
        <begin position="145"/>
        <end position="177"/>
    </location>
</feature>
<keyword evidence="3" id="KW-1185">Reference proteome</keyword>
<sequence>MRVRGCLRKRRTAEPATPGRATPRRRKGRKGRREALASEQFRWCTLSECERQREIDERRYNEIRARGAAPTCAGANAICAAWVYSSVHKRRGGVRISMTHTERCRTSGRPRAQRGGDDGAVRVRELDVLSEVRRCGVSVKLITHQSIHPSPPRDTSRLESDAHDLHRSPPITEHRPHGKEVVRALACAQDGPLPAHAQKWGARRRSPALPLSINQCKPRAALGLAPRVRDVTVRNRFDSESPPLQRKTTTGGSRERRERRTARGSRRPHERRPRSGVFSTNVTVHNVTYKRPRAQCHHIHIYPSPVAGHCTLNALITRWGGRSDKARSERAVTIRRTPTAESRAVTEYFMNIAPSRCTLLAIGLAGRAPVVTFPRFDRTAHCDVSVIDVWCYGRYLVRGKRPEDFPSASLIFSTTPKDKDEMVHFVGIPKTEWITSSKVTHTSMYFNEFITNISQYLRDAPTRLGAEAPARAAGARPEPQHSGTYLSTIRALHPGGVWCPIIEFAVQSVNPKRADPKSRRPLDRKIGEHDPNTIKDDRPIGWPHEERPFIYSAVRALQGWYCALQLTRYFNRRVTDRG</sequence>
<feature type="region of interest" description="Disordered" evidence="1">
    <location>
        <begin position="1"/>
        <end position="34"/>
    </location>
</feature>
<dbReference type="AlphaFoldDB" id="A0A4C1YSW5"/>
<evidence type="ECO:0000313" key="2">
    <source>
        <dbReference type="EMBL" id="GBP77425.1"/>
    </source>
</evidence>
<dbReference type="EMBL" id="BGZK01001330">
    <property type="protein sequence ID" value="GBP77425.1"/>
    <property type="molecule type" value="Genomic_DNA"/>
</dbReference>
<feature type="compositionally biased region" description="Basic and acidic residues" evidence="1">
    <location>
        <begin position="154"/>
        <end position="177"/>
    </location>
</feature>
<organism evidence="2 3">
    <name type="scientific">Eumeta variegata</name>
    <name type="common">Bagworm moth</name>
    <name type="synonym">Eumeta japonica</name>
    <dbReference type="NCBI Taxonomy" id="151549"/>
    <lineage>
        <taxon>Eukaryota</taxon>
        <taxon>Metazoa</taxon>
        <taxon>Ecdysozoa</taxon>
        <taxon>Arthropoda</taxon>
        <taxon>Hexapoda</taxon>
        <taxon>Insecta</taxon>
        <taxon>Pterygota</taxon>
        <taxon>Neoptera</taxon>
        <taxon>Endopterygota</taxon>
        <taxon>Lepidoptera</taxon>
        <taxon>Glossata</taxon>
        <taxon>Ditrysia</taxon>
        <taxon>Tineoidea</taxon>
        <taxon>Psychidae</taxon>
        <taxon>Oiketicinae</taxon>
        <taxon>Eumeta</taxon>
    </lineage>
</organism>
<name>A0A4C1YSW5_EUMVA</name>
<feature type="compositionally biased region" description="Basic residues" evidence="1">
    <location>
        <begin position="259"/>
        <end position="274"/>
    </location>
</feature>
<comment type="caution">
    <text evidence="2">The sequence shown here is derived from an EMBL/GenBank/DDBJ whole genome shotgun (WGS) entry which is preliminary data.</text>
</comment>
<gene>
    <name evidence="2" type="ORF">EVAR_24142_1</name>
</gene>
<reference evidence="2 3" key="1">
    <citation type="journal article" date="2019" name="Commun. Biol.">
        <title>The bagworm genome reveals a unique fibroin gene that provides high tensile strength.</title>
        <authorList>
            <person name="Kono N."/>
            <person name="Nakamura H."/>
            <person name="Ohtoshi R."/>
            <person name="Tomita M."/>
            <person name="Numata K."/>
            <person name="Arakawa K."/>
        </authorList>
    </citation>
    <scope>NUCLEOTIDE SEQUENCE [LARGE SCALE GENOMIC DNA]</scope>
</reference>